<dbReference type="OrthoDB" id="9816297at2"/>
<name>E8U9D1_DEIML</name>
<dbReference type="Pfam" id="PF01656">
    <property type="entry name" value="CbiA"/>
    <property type="match status" value="1"/>
</dbReference>
<reference evidence="2 3" key="1">
    <citation type="journal article" date="2011" name="Stand. Genomic Sci.">
        <title>Complete genome sequence of Deinococcus maricopensis type strain (LB-34).</title>
        <authorList>
            <person name="Pukall R."/>
            <person name="Zeytun A."/>
            <person name="Lucas S."/>
            <person name="Lapidus A."/>
            <person name="Hammon N."/>
            <person name="Deshpande S."/>
            <person name="Nolan M."/>
            <person name="Cheng J.F."/>
            <person name="Pitluck S."/>
            <person name="Liolios K."/>
            <person name="Pagani I."/>
            <person name="Mikhailova N."/>
            <person name="Ivanova N."/>
            <person name="Mavromatis K."/>
            <person name="Pati A."/>
            <person name="Tapia R."/>
            <person name="Han C."/>
            <person name="Goodwin L."/>
            <person name="Chen A."/>
            <person name="Palaniappan K."/>
            <person name="Land M."/>
            <person name="Hauser L."/>
            <person name="Chang Y.J."/>
            <person name="Jeffries C.D."/>
            <person name="Brambilla E.M."/>
            <person name="Rohde M."/>
            <person name="Goker M."/>
            <person name="Detter J.C."/>
            <person name="Woyke T."/>
            <person name="Bristow J."/>
            <person name="Eisen J.A."/>
            <person name="Markowitz V."/>
            <person name="Hugenholtz P."/>
            <person name="Kyrpides N.C."/>
            <person name="Klenk H.P."/>
        </authorList>
    </citation>
    <scope>NUCLEOTIDE SEQUENCE [LARGE SCALE GENOMIC DNA]</scope>
    <source>
        <strain evidence="3">DSM 21211 / LMG 22137 / NRRL B-23946 / LB-34</strain>
    </source>
</reference>
<gene>
    <name evidence="2" type="ordered locus">Deima_2026</name>
</gene>
<dbReference type="PANTHER" id="PTHR13696">
    <property type="entry name" value="P-LOOP CONTAINING NUCLEOSIDE TRIPHOSPHATE HYDROLASE"/>
    <property type="match status" value="1"/>
</dbReference>
<dbReference type="RefSeq" id="WP_013557175.1">
    <property type="nucleotide sequence ID" value="NC_014958.1"/>
</dbReference>
<dbReference type="Proteomes" id="UP000008635">
    <property type="component" value="Chromosome"/>
</dbReference>
<dbReference type="InterPro" id="IPR050678">
    <property type="entry name" value="DNA_Partitioning_ATPase"/>
</dbReference>
<sequence>MKQRVAVTSEKGGVGKSTLAVHLAGAWVDLGVRVVLLDGDDRVGSSLAWHARGPGLPFDVFAEDDARPKRLADADVVLTDTWGRPKRKELRAFAQSADLIVIPTGVSPLELESAAALDAYLRAEGASPVVVLTRVPPVGGAAEAARARLRAGGTRVAAQTVRAYAAYTRAAEAGVLVRDVPDERAPQAWTDVLNLARELHASA</sequence>
<accession>E8U9D1</accession>
<dbReference type="CDD" id="cd02042">
    <property type="entry name" value="ParAB_family"/>
    <property type="match status" value="1"/>
</dbReference>
<dbReference type="EMBL" id="CP002454">
    <property type="protein sequence ID" value="ADV67670.1"/>
    <property type="molecule type" value="Genomic_DNA"/>
</dbReference>
<reference evidence="3" key="2">
    <citation type="submission" date="2011-01" db="EMBL/GenBank/DDBJ databases">
        <title>The complete genome of Deinococcus maricopensis DSM 21211.</title>
        <authorList>
            <consortium name="US DOE Joint Genome Institute (JGI-PGF)"/>
            <person name="Lucas S."/>
            <person name="Copeland A."/>
            <person name="Lapidus A."/>
            <person name="Goodwin L."/>
            <person name="Pitluck S."/>
            <person name="Kyrpides N."/>
            <person name="Mavromatis K."/>
            <person name="Pagani I."/>
            <person name="Ivanova N."/>
            <person name="Ovchinnikova G."/>
            <person name="Zeytun A."/>
            <person name="Detter J.C."/>
            <person name="Han C."/>
            <person name="Land M."/>
            <person name="Hauser L."/>
            <person name="Markowitz V."/>
            <person name="Cheng J.-F."/>
            <person name="Hugenholtz P."/>
            <person name="Woyke T."/>
            <person name="Wu D."/>
            <person name="Pukall R."/>
            <person name="Gehrich-Schroeter G."/>
            <person name="Brambilla E."/>
            <person name="Klenk H.-P."/>
            <person name="Eisen J.A."/>
        </authorList>
    </citation>
    <scope>NUCLEOTIDE SEQUENCE [LARGE SCALE GENOMIC DNA]</scope>
    <source>
        <strain evidence="3">DSM 21211 / LMG 22137 / NRRL B-23946 / LB-34</strain>
    </source>
</reference>
<dbReference type="HOGENOM" id="CLU_037612_5_6_0"/>
<evidence type="ECO:0000259" key="1">
    <source>
        <dbReference type="Pfam" id="PF01656"/>
    </source>
</evidence>
<dbReference type="SUPFAM" id="SSF52540">
    <property type="entry name" value="P-loop containing nucleoside triphosphate hydrolases"/>
    <property type="match status" value="1"/>
</dbReference>
<dbReference type="InterPro" id="IPR027417">
    <property type="entry name" value="P-loop_NTPase"/>
</dbReference>
<keyword evidence="3" id="KW-1185">Reference proteome</keyword>
<dbReference type="STRING" id="709986.Deima_2026"/>
<dbReference type="Gene3D" id="3.40.50.300">
    <property type="entry name" value="P-loop containing nucleotide triphosphate hydrolases"/>
    <property type="match status" value="1"/>
</dbReference>
<dbReference type="KEGG" id="dmr:Deima_2026"/>
<feature type="domain" description="CobQ/CobB/MinD/ParA nucleotide binding" evidence="1">
    <location>
        <begin position="5"/>
        <end position="40"/>
    </location>
</feature>
<evidence type="ECO:0000313" key="2">
    <source>
        <dbReference type="EMBL" id="ADV67670.1"/>
    </source>
</evidence>
<dbReference type="PIRSF" id="PIRSF009320">
    <property type="entry name" value="Nuc_binding_HP_1000"/>
    <property type="match status" value="1"/>
</dbReference>
<organism evidence="2 3">
    <name type="scientific">Deinococcus maricopensis (strain DSM 21211 / LMG 22137 / NRRL B-23946 / LB-34)</name>
    <dbReference type="NCBI Taxonomy" id="709986"/>
    <lineage>
        <taxon>Bacteria</taxon>
        <taxon>Thermotogati</taxon>
        <taxon>Deinococcota</taxon>
        <taxon>Deinococci</taxon>
        <taxon>Deinococcales</taxon>
        <taxon>Deinococcaceae</taxon>
        <taxon>Deinococcus</taxon>
    </lineage>
</organism>
<dbReference type="AlphaFoldDB" id="E8U9D1"/>
<protein>
    <submittedName>
        <fullName evidence="2">ParA family chromosome partitioning ATPase</fullName>
    </submittedName>
</protein>
<dbReference type="eggNOG" id="COG1192">
    <property type="taxonomic scope" value="Bacteria"/>
</dbReference>
<dbReference type="InterPro" id="IPR002586">
    <property type="entry name" value="CobQ/CobB/MinD/ParA_Nub-bd_dom"/>
</dbReference>
<evidence type="ECO:0000313" key="3">
    <source>
        <dbReference type="Proteomes" id="UP000008635"/>
    </source>
</evidence>
<proteinExistence type="predicted"/>
<dbReference type="PANTHER" id="PTHR13696:SF96">
    <property type="entry name" value="COBQ_COBB_MIND_PARA NUCLEOTIDE BINDING DOMAIN-CONTAINING PROTEIN"/>
    <property type="match status" value="1"/>
</dbReference>